<sequence>MKAWFITRITSTHAGHVEKRPEGENQIWNLTGRTQGALFSLKTAAAFYTVAGGKMQKQIM</sequence>
<accession>A0A1X1DS26</accession>
<evidence type="ECO:0000313" key="2">
    <source>
        <dbReference type="Proteomes" id="UP000238365"/>
    </source>
</evidence>
<protein>
    <submittedName>
        <fullName evidence="1">Uncharacterized protein</fullName>
    </submittedName>
</protein>
<proteinExistence type="predicted"/>
<dbReference type="KEGG" id="pgz:C2E15_17350"/>
<dbReference type="Proteomes" id="UP000238365">
    <property type="component" value="Chromosome"/>
</dbReference>
<name>A0A1X1DS26_9GAMM</name>
<organism evidence="1 2">
    <name type="scientific">Mixta gaviniae</name>
    <dbReference type="NCBI Taxonomy" id="665914"/>
    <lineage>
        <taxon>Bacteria</taxon>
        <taxon>Pseudomonadati</taxon>
        <taxon>Pseudomonadota</taxon>
        <taxon>Gammaproteobacteria</taxon>
        <taxon>Enterobacterales</taxon>
        <taxon>Erwiniaceae</taxon>
        <taxon>Mixta</taxon>
    </lineage>
</organism>
<reference evidence="1 2" key="1">
    <citation type="submission" date="2018-01" db="EMBL/GenBank/DDBJ databases">
        <title>Complete and assembled Genome of Pantoea gaviniae DSM22758T.</title>
        <authorList>
            <person name="Stevens M.J.A."/>
            <person name="Zurfluh K."/>
            <person name="Stephan R."/>
        </authorList>
    </citation>
    <scope>NUCLEOTIDE SEQUENCE [LARGE SCALE GENOMIC DNA]</scope>
    <source>
        <strain evidence="1 2">DSM 22758</strain>
    </source>
</reference>
<gene>
    <name evidence="1" type="ORF">C2E15_17350</name>
</gene>
<dbReference type="AlphaFoldDB" id="A0A1X1DS26"/>
<dbReference type="EMBL" id="CP026377">
    <property type="protein sequence ID" value="AUX94663.1"/>
    <property type="molecule type" value="Genomic_DNA"/>
</dbReference>
<dbReference type="RefSeq" id="WP_104958475.1">
    <property type="nucleotide sequence ID" value="NZ_CP026377.1"/>
</dbReference>
<keyword evidence="2" id="KW-1185">Reference proteome</keyword>
<evidence type="ECO:0000313" key="1">
    <source>
        <dbReference type="EMBL" id="AUX94663.1"/>
    </source>
</evidence>